<comment type="caution">
    <text evidence="2">The sequence shown here is derived from an EMBL/GenBank/DDBJ whole genome shotgun (WGS) entry which is preliminary data.</text>
</comment>
<dbReference type="InterPro" id="IPR011032">
    <property type="entry name" value="GroES-like_sf"/>
</dbReference>
<keyword evidence="3" id="KW-1185">Reference proteome</keyword>
<reference evidence="2 3" key="1">
    <citation type="submission" date="2020-08" db="EMBL/GenBank/DDBJ databases">
        <title>Sequencing the genomes of 1000 actinobacteria strains.</title>
        <authorList>
            <person name="Klenk H.-P."/>
        </authorList>
    </citation>
    <scope>NUCLEOTIDE SEQUENCE [LARGE SCALE GENOMIC DNA]</scope>
    <source>
        <strain evidence="2 3">DSM 45486</strain>
    </source>
</reference>
<dbReference type="Pfam" id="PF13602">
    <property type="entry name" value="ADH_zinc_N_2"/>
    <property type="match status" value="1"/>
</dbReference>
<dbReference type="InterPro" id="IPR013154">
    <property type="entry name" value="ADH-like_N"/>
</dbReference>
<evidence type="ECO:0000259" key="1">
    <source>
        <dbReference type="SMART" id="SM00829"/>
    </source>
</evidence>
<dbReference type="RefSeq" id="WP_184924698.1">
    <property type="nucleotide sequence ID" value="NZ_JACHMO010000001.1"/>
</dbReference>
<dbReference type="InterPro" id="IPR020843">
    <property type="entry name" value="ER"/>
</dbReference>
<dbReference type="GO" id="GO:0003960">
    <property type="term" value="F:quinone reductase (NADPH) activity"/>
    <property type="evidence" value="ECO:0007669"/>
    <property type="project" value="UniProtKB-EC"/>
</dbReference>
<dbReference type="PROSITE" id="PS01162">
    <property type="entry name" value="QOR_ZETA_CRYSTAL"/>
    <property type="match status" value="1"/>
</dbReference>
<dbReference type="PANTHER" id="PTHR44013">
    <property type="entry name" value="ZINC-TYPE ALCOHOL DEHYDROGENASE-LIKE PROTEIN C16A3.02C"/>
    <property type="match status" value="1"/>
</dbReference>
<gene>
    <name evidence="2" type="ORF">F4560_005620</name>
</gene>
<dbReference type="Proteomes" id="UP000552097">
    <property type="component" value="Unassembled WGS sequence"/>
</dbReference>
<organism evidence="2 3">
    <name type="scientific">Saccharothrix ecbatanensis</name>
    <dbReference type="NCBI Taxonomy" id="1105145"/>
    <lineage>
        <taxon>Bacteria</taxon>
        <taxon>Bacillati</taxon>
        <taxon>Actinomycetota</taxon>
        <taxon>Actinomycetes</taxon>
        <taxon>Pseudonocardiales</taxon>
        <taxon>Pseudonocardiaceae</taxon>
        <taxon>Saccharothrix</taxon>
    </lineage>
</organism>
<keyword evidence="2" id="KW-0560">Oxidoreductase</keyword>
<dbReference type="EMBL" id="JACHMO010000001">
    <property type="protein sequence ID" value="MBB5805852.1"/>
    <property type="molecule type" value="Genomic_DNA"/>
</dbReference>
<dbReference type="CDD" id="cd08267">
    <property type="entry name" value="MDR1"/>
    <property type="match status" value="1"/>
</dbReference>
<name>A0A7W9HP42_9PSEU</name>
<dbReference type="Pfam" id="PF08240">
    <property type="entry name" value="ADH_N"/>
    <property type="match status" value="1"/>
</dbReference>
<dbReference type="SUPFAM" id="SSF50129">
    <property type="entry name" value="GroES-like"/>
    <property type="match status" value="1"/>
</dbReference>
<dbReference type="GO" id="GO:0008270">
    <property type="term" value="F:zinc ion binding"/>
    <property type="evidence" value="ECO:0007669"/>
    <property type="project" value="InterPro"/>
</dbReference>
<dbReference type="InterPro" id="IPR036291">
    <property type="entry name" value="NAD(P)-bd_dom_sf"/>
</dbReference>
<feature type="domain" description="Enoyl reductase (ER)" evidence="1">
    <location>
        <begin position="10"/>
        <end position="317"/>
    </location>
</feature>
<dbReference type="SMART" id="SM00829">
    <property type="entry name" value="PKS_ER"/>
    <property type="match status" value="1"/>
</dbReference>
<dbReference type="PANTHER" id="PTHR44013:SF1">
    <property type="entry name" value="ZINC-TYPE ALCOHOL DEHYDROGENASE-LIKE PROTEIN C16A3.02C"/>
    <property type="match status" value="1"/>
</dbReference>
<accession>A0A7W9HP42</accession>
<protein>
    <submittedName>
        <fullName evidence="2">NADPH2:quinone reductase</fullName>
        <ecNumber evidence="2">1.6.5.5</ecNumber>
    </submittedName>
</protein>
<sequence>MKAIVHARFGSPDVLEVREVAKPVPGKNEVLIKVRATTVTTAESRMRQGKPLWGRVVIGLLRPRRRMRTPGTEVAGEIESVGVDVRRFKPGDEVFGFTGFALGGHAEYCLMPEQGSLAPKPVNRSFAEAVAAVDGATTALYFLRDKARVLVGQRVLVNGASGGIGTYAVQLAKHFGAEVTGVCGPGNVELVRSLGADHVVDYTKEDFTRHADTYDVIFDTVGRSSFPRAKPALKKNGRYLSTDGLVNVFWSLWTSARRGKRVVFGMSVGKNEKLAVIKELIEADELRIVVDREYPFARIAEAHRHVDTGHKKGNVVVTVDHPAE</sequence>
<proteinExistence type="predicted"/>
<dbReference type="Gene3D" id="3.40.50.720">
    <property type="entry name" value="NAD(P)-binding Rossmann-like Domain"/>
    <property type="match status" value="1"/>
</dbReference>
<dbReference type="InterPro" id="IPR002364">
    <property type="entry name" value="Quin_OxRdtase/zeta-crystal_CS"/>
</dbReference>
<dbReference type="SUPFAM" id="SSF51735">
    <property type="entry name" value="NAD(P)-binding Rossmann-fold domains"/>
    <property type="match status" value="1"/>
</dbReference>
<dbReference type="AlphaFoldDB" id="A0A7W9HP42"/>
<dbReference type="EC" id="1.6.5.5" evidence="2"/>
<evidence type="ECO:0000313" key="2">
    <source>
        <dbReference type="EMBL" id="MBB5805852.1"/>
    </source>
</evidence>
<evidence type="ECO:0000313" key="3">
    <source>
        <dbReference type="Proteomes" id="UP000552097"/>
    </source>
</evidence>
<dbReference type="InterPro" id="IPR052733">
    <property type="entry name" value="Chloroplast_QOR"/>
</dbReference>
<dbReference type="Gene3D" id="3.90.180.10">
    <property type="entry name" value="Medium-chain alcohol dehydrogenases, catalytic domain"/>
    <property type="match status" value="1"/>
</dbReference>